<evidence type="ECO:0000313" key="7">
    <source>
        <dbReference type="EMBL" id="AWM35577.1"/>
    </source>
</evidence>
<evidence type="ECO:0000256" key="3">
    <source>
        <dbReference type="ARBA" id="ARBA00023157"/>
    </source>
</evidence>
<dbReference type="InterPro" id="IPR036249">
    <property type="entry name" value="Thioredoxin-like_sf"/>
</dbReference>
<dbReference type="PROSITE" id="PS51352">
    <property type="entry name" value="THIOREDOXIN_2"/>
    <property type="match status" value="1"/>
</dbReference>
<dbReference type="CDD" id="cd02966">
    <property type="entry name" value="TlpA_like_family"/>
    <property type="match status" value="1"/>
</dbReference>
<dbReference type="KEGG" id="gog:C1280_00100"/>
<dbReference type="InterPro" id="IPR050553">
    <property type="entry name" value="Thioredoxin_ResA/DsbE_sf"/>
</dbReference>
<reference evidence="7 8" key="1">
    <citation type="submission" date="2018-01" db="EMBL/GenBank/DDBJ databases">
        <title>G. obscuriglobus.</title>
        <authorList>
            <person name="Franke J."/>
            <person name="Blomberg W."/>
            <person name="Selmecki A."/>
        </authorList>
    </citation>
    <scope>NUCLEOTIDE SEQUENCE [LARGE SCALE GENOMIC DNA]</scope>
    <source>
        <strain evidence="7 8">DSM 5831</strain>
    </source>
</reference>
<dbReference type="GO" id="GO:0006950">
    <property type="term" value="P:response to stress"/>
    <property type="evidence" value="ECO:0007669"/>
    <property type="project" value="UniProtKB-ARBA"/>
</dbReference>
<dbReference type="Gene3D" id="3.40.30.10">
    <property type="entry name" value="Glutaredoxin"/>
    <property type="match status" value="1"/>
</dbReference>
<keyword evidence="4" id="KW-0676">Redox-active center</keyword>
<dbReference type="InterPro" id="IPR013740">
    <property type="entry name" value="Redoxin"/>
</dbReference>
<dbReference type="OrthoDB" id="9802923at2"/>
<dbReference type="EMBL" id="CP025958">
    <property type="protein sequence ID" value="AWM35577.1"/>
    <property type="molecule type" value="Genomic_DNA"/>
</dbReference>
<dbReference type="Gene3D" id="1.25.40.10">
    <property type="entry name" value="Tetratricopeptide repeat domain"/>
    <property type="match status" value="1"/>
</dbReference>
<dbReference type="Pfam" id="PF08534">
    <property type="entry name" value="Redoxin"/>
    <property type="match status" value="1"/>
</dbReference>
<comment type="subcellular location">
    <subcellularLocation>
        <location evidence="1">Cell envelope</location>
    </subcellularLocation>
</comment>
<dbReference type="AlphaFoldDB" id="A0A2Z3GVA0"/>
<keyword evidence="2" id="KW-0201">Cytochrome c-type biogenesis</keyword>
<dbReference type="SUPFAM" id="SSF52833">
    <property type="entry name" value="Thioredoxin-like"/>
    <property type="match status" value="1"/>
</dbReference>
<keyword evidence="5" id="KW-0732">Signal</keyword>
<keyword evidence="8" id="KW-1185">Reference proteome</keyword>
<protein>
    <submittedName>
        <fullName evidence="7">TlpA family protein disulfide reductase</fullName>
    </submittedName>
</protein>
<dbReference type="GO" id="GO:0017004">
    <property type="term" value="P:cytochrome complex assembly"/>
    <property type="evidence" value="ECO:0007669"/>
    <property type="project" value="UniProtKB-KW"/>
</dbReference>
<evidence type="ECO:0000256" key="4">
    <source>
        <dbReference type="ARBA" id="ARBA00023284"/>
    </source>
</evidence>
<dbReference type="Proteomes" id="UP000245802">
    <property type="component" value="Chromosome"/>
</dbReference>
<sequence length="351" mass="37831">MRSLLALAVIAGLVAPAAAEEKLKVGDKAPALKATTWLQGAEVKEFATGKAYVVEFWATWCGPCIVMMPHMAELQAHYKDKVTFIGHTSKDDNNTQEKVAAFVKKRGPKLGYTFAYADERAVYDAWMTAAGQQGIPCCFVVDTAGKIAYIGHPMFLGAVLPKVVAGKWTPADVEGLKAVEKEVDAVFEATGKMDPEAFLKALADFEAKHPDLGHIPYFDAPKLVSLLKAKKTDEAKKMAEALLAKGIATEDPSVLRNVSGPLTSPFARDNKELVALGVKAAETAVKLAGDKDAVALYFLAEAYFASGDKAKAKETGAKAVEVADGGLKKQLESMTKKYSEEKKDEKKEEKK</sequence>
<gene>
    <name evidence="7" type="ORF">C1280_00100</name>
</gene>
<dbReference type="GO" id="GO:0030313">
    <property type="term" value="C:cell envelope"/>
    <property type="evidence" value="ECO:0007669"/>
    <property type="project" value="UniProtKB-SubCell"/>
</dbReference>
<dbReference type="InterPro" id="IPR013766">
    <property type="entry name" value="Thioredoxin_domain"/>
</dbReference>
<evidence type="ECO:0000256" key="1">
    <source>
        <dbReference type="ARBA" id="ARBA00004196"/>
    </source>
</evidence>
<evidence type="ECO:0000313" key="8">
    <source>
        <dbReference type="Proteomes" id="UP000245802"/>
    </source>
</evidence>
<evidence type="ECO:0000259" key="6">
    <source>
        <dbReference type="PROSITE" id="PS51352"/>
    </source>
</evidence>
<name>A0A2Z3GVA0_9BACT</name>
<feature type="signal peptide" evidence="5">
    <location>
        <begin position="1"/>
        <end position="19"/>
    </location>
</feature>
<feature type="chain" id="PRO_5016369212" evidence="5">
    <location>
        <begin position="20"/>
        <end position="351"/>
    </location>
</feature>
<dbReference type="InterPro" id="IPR011990">
    <property type="entry name" value="TPR-like_helical_dom_sf"/>
</dbReference>
<dbReference type="RefSeq" id="WP_010046280.1">
    <property type="nucleotide sequence ID" value="NZ_CP025958.1"/>
</dbReference>
<evidence type="ECO:0000256" key="5">
    <source>
        <dbReference type="SAM" id="SignalP"/>
    </source>
</evidence>
<keyword evidence="3" id="KW-1015">Disulfide bond</keyword>
<dbReference type="PANTHER" id="PTHR42852:SF6">
    <property type="entry name" value="THIOL:DISULFIDE INTERCHANGE PROTEIN DSBE"/>
    <property type="match status" value="1"/>
</dbReference>
<dbReference type="GO" id="GO:0016491">
    <property type="term" value="F:oxidoreductase activity"/>
    <property type="evidence" value="ECO:0007669"/>
    <property type="project" value="InterPro"/>
</dbReference>
<feature type="domain" description="Thioredoxin" evidence="6">
    <location>
        <begin position="23"/>
        <end position="184"/>
    </location>
</feature>
<accession>A0A2Z3GVA0</accession>
<dbReference type="PANTHER" id="PTHR42852">
    <property type="entry name" value="THIOL:DISULFIDE INTERCHANGE PROTEIN DSBE"/>
    <property type="match status" value="1"/>
</dbReference>
<organism evidence="7 8">
    <name type="scientific">Gemmata obscuriglobus</name>
    <dbReference type="NCBI Taxonomy" id="114"/>
    <lineage>
        <taxon>Bacteria</taxon>
        <taxon>Pseudomonadati</taxon>
        <taxon>Planctomycetota</taxon>
        <taxon>Planctomycetia</taxon>
        <taxon>Gemmatales</taxon>
        <taxon>Gemmataceae</taxon>
        <taxon>Gemmata</taxon>
    </lineage>
</organism>
<evidence type="ECO:0000256" key="2">
    <source>
        <dbReference type="ARBA" id="ARBA00022748"/>
    </source>
</evidence>
<proteinExistence type="predicted"/>